<protein>
    <submittedName>
        <fullName evidence="1">Uncharacterized protein</fullName>
    </submittedName>
</protein>
<dbReference type="EMBL" id="CP102774">
    <property type="protein sequence ID" value="UZF87964.1"/>
    <property type="molecule type" value="Genomic_DNA"/>
</dbReference>
<evidence type="ECO:0000313" key="1">
    <source>
        <dbReference type="EMBL" id="UZF87964.1"/>
    </source>
</evidence>
<name>A0A9E7ZPP0_9HYPH</name>
<gene>
    <name evidence="1" type="ORF">NWE54_04035</name>
</gene>
<organism evidence="1">
    <name type="scientific">Bosea sp. NBC_00436</name>
    <dbReference type="NCBI Taxonomy" id="2969620"/>
    <lineage>
        <taxon>Bacteria</taxon>
        <taxon>Pseudomonadati</taxon>
        <taxon>Pseudomonadota</taxon>
        <taxon>Alphaproteobacteria</taxon>
        <taxon>Hyphomicrobiales</taxon>
        <taxon>Boseaceae</taxon>
        <taxon>Bosea</taxon>
    </lineage>
</organism>
<accession>A0A9E7ZPP0</accession>
<proteinExistence type="predicted"/>
<sequence length="127" mass="13403">MPRTRKSTGSALATGAEAQVLAARVMSMHAEAGLTIAMRMPLLMKGAFGDSRGQREAAKAVLEKVSAVVESSVAATQAATAFWWGLALNPPGQFDLATAAVRVADSTLEPFARRTRANAARLSGYRR</sequence>
<dbReference type="AlphaFoldDB" id="A0A9E7ZPP0"/>
<reference evidence="1" key="1">
    <citation type="submission" date="2022-08" db="EMBL/GenBank/DDBJ databases">
        <title>Complete Genome Sequences of 2 Bosea sp. soil isolates.</title>
        <authorList>
            <person name="Alvarez Arevalo M."/>
            <person name="Sterndorff E.B."/>
            <person name="Faurdal D."/>
            <person name="Joergensen T.S."/>
            <person name="Weber T."/>
        </authorList>
    </citation>
    <scope>NUCLEOTIDE SEQUENCE</scope>
    <source>
        <strain evidence="1">NBC_00436</strain>
    </source>
</reference>